<protein>
    <recommendedName>
        <fullName evidence="4">BEN domain-containing protein</fullName>
    </recommendedName>
</protein>
<reference evidence="2" key="1">
    <citation type="submission" date="2021-02" db="EMBL/GenBank/DDBJ databases">
        <authorList>
            <person name="Nowell W R."/>
        </authorList>
    </citation>
    <scope>NUCLEOTIDE SEQUENCE</scope>
    <source>
        <strain evidence="2">Ploen Becks lab</strain>
    </source>
</reference>
<keyword evidence="3" id="KW-1185">Reference proteome</keyword>
<evidence type="ECO:0000313" key="3">
    <source>
        <dbReference type="Proteomes" id="UP000663879"/>
    </source>
</evidence>
<sequence length="196" mass="22994">MEIEKLQNINSKKRSRFEDLSSESNENGGNEKQQNLIDTELSSNEYKKLKKDIEDLKANINEKFESLKIIISNLNSKETSEYPTELWFNGINLLDYGASNIQKYTVRFTKSRSHCISKLMEELYSLEELAESYVIDGNSTSKKKPLDLERLHKIRDAVYIKYRVPSNRRNEYWEIVKDKAIRKCLDATKKLKKNSN</sequence>
<name>A0A814K6N2_9BILA</name>
<evidence type="ECO:0000256" key="1">
    <source>
        <dbReference type="SAM" id="MobiDB-lite"/>
    </source>
</evidence>
<evidence type="ECO:0000313" key="2">
    <source>
        <dbReference type="EMBL" id="CAF1047658.1"/>
    </source>
</evidence>
<evidence type="ECO:0008006" key="4">
    <source>
        <dbReference type="Google" id="ProtNLM"/>
    </source>
</evidence>
<dbReference type="AlphaFoldDB" id="A0A814K6N2"/>
<gene>
    <name evidence="2" type="ORF">OXX778_LOCUS18667</name>
</gene>
<comment type="caution">
    <text evidence="2">The sequence shown here is derived from an EMBL/GenBank/DDBJ whole genome shotgun (WGS) entry which is preliminary data.</text>
</comment>
<organism evidence="2 3">
    <name type="scientific">Brachionus calyciflorus</name>
    <dbReference type="NCBI Taxonomy" id="104777"/>
    <lineage>
        <taxon>Eukaryota</taxon>
        <taxon>Metazoa</taxon>
        <taxon>Spiralia</taxon>
        <taxon>Gnathifera</taxon>
        <taxon>Rotifera</taxon>
        <taxon>Eurotatoria</taxon>
        <taxon>Monogononta</taxon>
        <taxon>Pseudotrocha</taxon>
        <taxon>Ploima</taxon>
        <taxon>Brachionidae</taxon>
        <taxon>Brachionus</taxon>
    </lineage>
</organism>
<proteinExistence type="predicted"/>
<dbReference type="EMBL" id="CAJNOC010005272">
    <property type="protein sequence ID" value="CAF1047658.1"/>
    <property type="molecule type" value="Genomic_DNA"/>
</dbReference>
<dbReference type="OrthoDB" id="10053686at2759"/>
<feature type="compositionally biased region" description="Polar residues" evidence="1">
    <location>
        <begin position="22"/>
        <end position="37"/>
    </location>
</feature>
<dbReference type="Proteomes" id="UP000663879">
    <property type="component" value="Unassembled WGS sequence"/>
</dbReference>
<feature type="region of interest" description="Disordered" evidence="1">
    <location>
        <begin position="1"/>
        <end position="37"/>
    </location>
</feature>
<accession>A0A814K6N2</accession>